<reference evidence="2" key="1">
    <citation type="submission" date="2021-03" db="EMBL/GenBank/DDBJ databases">
        <authorList>
            <person name="Bekaert M."/>
        </authorList>
    </citation>
    <scope>NUCLEOTIDE SEQUENCE</scope>
</reference>
<comment type="caution">
    <text evidence="2">The sequence shown here is derived from an EMBL/GenBank/DDBJ whole genome shotgun (WGS) entry which is preliminary data.</text>
</comment>
<dbReference type="PANTHER" id="PTHR37492">
    <property type="entry name" value="SI:CH211-171H4.7-RELATED"/>
    <property type="match status" value="1"/>
</dbReference>
<keyword evidence="3" id="KW-1185">Reference proteome</keyword>
<protein>
    <submittedName>
        <fullName evidence="2">Uncharacterized protein</fullName>
    </submittedName>
</protein>
<gene>
    <name evidence="2" type="ORF">MEDL_66430</name>
</gene>
<feature type="region of interest" description="Disordered" evidence="1">
    <location>
        <begin position="219"/>
        <end position="245"/>
    </location>
</feature>
<feature type="compositionally biased region" description="Basic and acidic residues" evidence="1">
    <location>
        <begin position="223"/>
        <end position="233"/>
    </location>
</feature>
<feature type="compositionally biased region" description="Basic and acidic residues" evidence="1">
    <location>
        <begin position="315"/>
        <end position="325"/>
    </location>
</feature>
<feature type="compositionally biased region" description="Basic and acidic residues" evidence="1">
    <location>
        <begin position="269"/>
        <end position="279"/>
    </location>
</feature>
<dbReference type="PANTHER" id="PTHR37492:SF4">
    <property type="entry name" value="TSC22 DOMAIN FAMILY PROTEIN 3 ISOFORM X1"/>
    <property type="match status" value="1"/>
</dbReference>
<feature type="compositionally biased region" description="Polar residues" evidence="1">
    <location>
        <begin position="288"/>
        <end position="309"/>
    </location>
</feature>
<feature type="region of interest" description="Disordered" evidence="1">
    <location>
        <begin position="1"/>
        <end position="41"/>
    </location>
</feature>
<organism evidence="2 3">
    <name type="scientific">Mytilus edulis</name>
    <name type="common">Blue mussel</name>
    <dbReference type="NCBI Taxonomy" id="6550"/>
    <lineage>
        <taxon>Eukaryota</taxon>
        <taxon>Metazoa</taxon>
        <taxon>Spiralia</taxon>
        <taxon>Lophotrochozoa</taxon>
        <taxon>Mollusca</taxon>
        <taxon>Bivalvia</taxon>
        <taxon>Autobranchia</taxon>
        <taxon>Pteriomorphia</taxon>
        <taxon>Mytilida</taxon>
        <taxon>Mytiloidea</taxon>
        <taxon>Mytilidae</taxon>
        <taxon>Mytilinae</taxon>
        <taxon>Mytilus</taxon>
    </lineage>
</organism>
<evidence type="ECO:0000313" key="2">
    <source>
        <dbReference type="EMBL" id="CAG2255005.1"/>
    </source>
</evidence>
<evidence type="ECO:0000313" key="3">
    <source>
        <dbReference type="Proteomes" id="UP000683360"/>
    </source>
</evidence>
<evidence type="ECO:0000256" key="1">
    <source>
        <dbReference type="SAM" id="MobiDB-lite"/>
    </source>
</evidence>
<accession>A0A8S3VFJ3</accession>
<dbReference type="EMBL" id="CAJPWZ010003259">
    <property type="protein sequence ID" value="CAG2255005.1"/>
    <property type="molecule type" value="Genomic_DNA"/>
</dbReference>
<dbReference type="OrthoDB" id="8054395at2759"/>
<sequence length="873" mass="98943">MQQVHQVNIHGKSLNKEPNTVSKLLPGERSIPQTNDTKQDKIDTVSSAIQDSDVFSNTLDTQVCQRRQFLKRKQVDLFLQVEQKCLKITAEQNVMNHEHSYSSSPSSNEIQKATTHGPQIDKVGVIRENKDDILKLAERSKDKTRKLEKKERLGLQELLVIRKNNTHIQSTIPKKKDHVTKSTDKLKDRKRKQDQKSTLTFEEQQNFTAKFRQTLSTWRQKKDHVTKSKDKLKDRKRKQDQKSTLTFEEQQNFTAKNRQTLSTWRQKKDHVTKSKDKLIDRKRKQDQKPTLTVEEQQNFTAKNRQTKSTWRQKKDHVTKSKDKLIDRKRKQDQKPTLTVEEQQNFTAKIDKQSQLGDRRKIMLQNQKIKRKITPIVSKKCSTSQRIFFQNQIRYCSKMYNWKNNSSKSRMAAVHWLKANNNLYQSATVNEDWVSDSTAEDKDMLVDIIENEIVHDSENVDDSNVPQGTPSTSALIKDTLSTSVLIKDTPSTSALISDTLPTSALISDTPPTSALIKDTPSASALVSDAPSTSALISDTPPTSALVKDTPSTSALIKDTPSTSALIKDAPSTSVLIKNTPPTCALIKDTPSINAFIKDTPSKSAFIKETPSTSPFIKDTPSTSVLITDTPSTSAHTDENLIVKRETKVESQVQSMHGNVYDLTGENDDDTDDPVANLRDLIHVFSPQTKLLLLIRYLRILDENQTFGADIEYLFAAQAITETKQIMDSVGIALRKSFVGSVDATPITVNTVKNPKIINRFLLKDVGYRQSSRGNTRAEISEKTPSQAILTTVKQFLSKTNDVHTLSTKQILDQCEIPKDVYQEALLNSTKDRTIFYKRSPADVFVNNYNPIILNAWGANMDLQYVSNPMHVYNM</sequence>
<dbReference type="AlphaFoldDB" id="A0A8S3VFJ3"/>
<feature type="region of interest" description="Disordered" evidence="1">
    <location>
        <begin position="261"/>
        <end position="338"/>
    </location>
</feature>
<feature type="region of interest" description="Disordered" evidence="1">
    <location>
        <begin position="169"/>
        <end position="199"/>
    </location>
</feature>
<proteinExistence type="predicted"/>
<dbReference type="Proteomes" id="UP000683360">
    <property type="component" value="Unassembled WGS sequence"/>
</dbReference>
<name>A0A8S3VFJ3_MYTED</name>